<evidence type="ECO:0000313" key="4">
    <source>
        <dbReference type="Proteomes" id="UP000635726"/>
    </source>
</evidence>
<reference evidence="3" key="1">
    <citation type="journal article" date="2014" name="Int. J. Syst. Evol. Microbiol.">
        <title>Complete genome sequence of Corynebacterium casei LMG S-19264T (=DSM 44701T), isolated from a smear-ripened cheese.</title>
        <authorList>
            <consortium name="US DOE Joint Genome Institute (JGI-PGF)"/>
            <person name="Walter F."/>
            <person name="Albersmeier A."/>
            <person name="Kalinowski J."/>
            <person name="Ruckert C."/>
        </authorList>
    </citation>
    <scope>NUCLEOTIDE SEQUENCE</scope>
    <source>
        <strain evidence="3">JCM 14371</strain>
    </source>
</reference>
<keyword evidence="2" id="KW-1133">Transmembrane helix</keyword>
<protein>
    <recommendedName>
        <fullName evidence="5">DUF58 domain-containing protein</fullName>
    </recommendedName>
</protein>
<name>A0A917PD08_9DEIO</name>
<comment type="caution">
    <text evidence="3">The sequence shown here is derived from an EMBL/GenBank/DDBJ whole genome shotgun (WGS) entry which is preliminary data.</text>
</comment>
<sequence length="326" mass="34794">MSSPTASGAPATRPAEEAGRPPPVYVLPTRFGGGFVLVALLTLIGCINYLLSLGYALTFLLLSVWVVCAVHASRALNGVTLDAALPDRTFAGRPGQLHVTLDAPPAGGVVGVRAGPDLQWLDGPGRATLTLPALPRGPQHLPTVRCEAHDPLGLWRSSTYPARDRGGQPLLREVLVLPAPEVDAPPPPAAPVQGSGVSERRSAGEEEVHGLREYRPGDAPRRIAWKQAARTGTLLTRTYDAPATAALALGWDSTREAGDTEARLSRLCAWVLHAERLGAPFTLDLPGTRLALDHGETQVRQALTLLARHGRTLPPAPRSRWPWERP</sequence>
<dbReference type="PANTHER" id="PTHR34351">
    <property type="entry name" value="SLR1927 PROTEIN-RELATED"/>
    <property type="match status" value="1"/>
</dbReference>
<feature type="region of interest" description="Disordered" evidence="1">
    <location>
        <begin position="180"/>
        <end position="208"/>
    </location>
</feature>
<organism evidence="3 4">
    <name type="scientific">Deinococcus aquiradiocola</name>
    <dbReference type="NCBI Taxonomy" id="393059"/>
    <lineage>
        <taxon>Bacteria</taxon>
        <taxon>Thermotogati</taxon>
        <taxon>Deinococcota</taxon>
        <taxon>Deinococci</taxon>
        <taxon>Deinococcales</taxon>
        <taxon>Deinococcaceae</taxon>
        <taxon>Deinococcus</taxon>
    </lineage>
</organism>
<feature type="transmembrane region" description="Helical" evidence="2">
    <location>
        <begin position="58"/>
        <end position="76"/>
    </location>
</feature>
<dbReference type="AlphaFoldDB" id="A0A917PD08"/>
<proteinExistence type="predicted"/>
<dbReference type="Proteomes" id="UP000635726">
    <property type="component" value="Unassembled WGS sequence"/>
</dbReference>
<feature type="transmembrane region" description="Helical" evidence="2">
    <location>
        <begin position="31"/>
        <end position="51"/>
    </location>
</feature>
<keyword evidence="2" id="KW-0472">Membrane</keyword>
<gene>
    <name evidence="3" type="ORF">GCM10008939_14800</name>
</gene>
<evidence type="ECO:0000313" key="3">
    <source>
        <dbReference type="EMBL" id="GGJ71442.1"/>
    </source>
</evidence>
<dbReference type="PANTHER" id="PTHR34351:SF1">
    <property type="entry name" value="SLR1927 PROTEIN"/>
    <property type="match status" value="1"/>
</dbReference>
<dbReference type="RefSeq" id="WP_188961793.1">
    <property type="nucleotide sequence ID" value="NZ_BMOE01000004.1"/>
</dbReference>
<evidence type="ECO:0008006" key="5">
    <source>
        <dbReference type="Google" id="ProtNLM"/>
    </source>
</evidence>
<evidence type="ECO:0000256" key="2">
    <source>
        <dbReference type="SAM" id="Phobius"/>
    </source>
</evidence>
<feature type="compositionally biased region" description="Basic and acidic residues" evidence="1">
    <location>
        <begin position="198"/>
        <end position="208"/>
    </location>
</feature>
<evidence type="ECO:0000256" key="1">
    <source>
        <dbReference type="SAM" id="MobiDB-lite"/>
    </source>
</evidence>
<dbReference type="EMBL" id="BMOE01000004">
    <property type="protein sequence ID" value="GGJ71442.1"/>
    <property type="molecule type" value="Genomic_DNA"/>
</dbReference>
<keyword evidence="4" id="KW-1185">Reference proteome</keyword>
<keyword evidence="2" id="KW-0812">Transmembrane</keyword>
<accession>A0A917PD08</accession>
<reference evidence="3" key="2">
    <citation type="submission" date="2020-09" db="EMBL/GenBank/DDBJ databases">
        <authorList>
            <person name="Sun Q."/>
            <person name="Ohkuma M."/>
        </authorList>
    </citation>
    <scope>NUCLEOTIDE SEQUENCE</scope>
    <source>
        <strain evidence="3">JCM 14371</strain>
    </source>
</reference>